<dbReference type="InterPro" id="IPR006148">
    <property type="entry name" value="Glc/Gal-6P_isomerase"/>
</dbReference>
<evidence type="ECO:0000256" key="7">
    <source>
        <dbReference type="RuleBase" id="RU365095"/>
    </source>
</evidence>
<evidence type="ECO:0000256" key="5">
    <source>
        <dbReference type="ARBA" id="ARBA00013198"/>
    </source>
</evidence>
<evidence type="ECO:0000313" key="10">
    <source>
        <dbReference type="Proteomes" id="UP000285376"/>
    </source>
</evidence>
<dbReference type="UniPathway" id="UPA00115">
    <property type="reaction ID" value="UER00409"/>
</dbReference>
<dbReference type="InterPro" id="IPR005900">
    <property type="entry name" value="6-phosphogluconolactonase_DevB"/>
</dbReference>
<dbReference type="EC" id="3.1.1.31" evidence="5 7"/>
<proteinExistence type="inferred from homology"/>
<organism evidence="9 10">
    <name type="scientific">Dermacoccus abyssi</name>
    <dbReference type="NCBI Taxonomy" id="322596"/>
    <lineage>
        <taxon>Bacteria</taxon>
        <taxon>Bacillati</taxon>
        <taxon>Actinomycetota</taxon>
        <taxon>Actinomycetes</taxon>
        <taxon>Micrococcales</taxon>
        <taxon>Dermacoccaceae</taxon>
        <taxon>Dermacoccus</taxon>
    </lineage>
</organism>
<comment type="pathway">
    <text evidence="3 7">Carbohydrate degradation; pentose phosphate pathway; D-ribulose 5-phosphate from D-glucose 6-phosphate (oxidative stage): step 2/3.</text>
</comment>
<dbReference type="Proteomes" id="UP000285376">
    <property type="component" value="Unassembled WGS sequence"/>
</dbReference>
<evidence type="ECO:0000256" key="3">
    <source>
        <dbReference type="ARBA" id="ARBA00004961"/>
    </source>
</evidence>
<comment type="function">
    <text evidence="2 7">Hydrolysis of 6-phosphogluconolactone to 6-phosphogluconate.</text>
</comment>
<comment type="caution">
    <text evidence="9">The sequence shown here is derived from an EMBL/GenBank/DDBJ whole genome shotgun (WGS) entry which is preliminary data.</text>
</comment>
<dbReference type="InterPro" id="IPR037171">
    <property type="entry name" value="NagB/RpiA_transferase-like"/>
</dbReference>
<dbReference type="CDD" id="cd01400">
    <property type="entry name" value="6PGL"/>
    <property type="match status" value="1"/>
</dbReference>
<protein>
    <recommendedName>
        <fullName evidence="6 7">6-phosphogluconolactonase</fullName>
        <shortName evidence="7">6PGL</shortName>
        <ecNumber evidence="5 7">3.1.1.31</ecNumber>
    </recommendedName>
</protein>
<gene>
    <name evidence="7 9" type="primary">pgl</name>
    <name evidence="9" type="ORF">D1832_02240</name>
</gene>
<dbReference type="PANTHER" id="PTHR11054">
    <property type="entry name" value="6-PHOSPHOGLUCONOLACTONASE"/>
    <property type="match status" value="1"/>
</dbReference>
<feature type="domain" description="Glucosamine/galactosamine-6-phosphate isomerase" evidence="8">
    <location>
        <begin position="10"/>
        <end position="239"/>
    </location>
</feature>
<dbReference type="Gene3D" id="3.40.50.1360">
    <property type="match status" value="1"/>
</dbReference>
<reference evidence="9 10" key="1">
    <citation type="submission" date="2018-08" db="EMBL/GenBank/DDBJ databases">
        <title>Whole genome sequence analysis of Dermacoccus abyssi bacteria isolated from Deep Mariana trench Micromonospora spp reveals genes involved in the environmental adaptation and production of secondary metabolites.</title>
        <authorList>
            <person name="Abdel-Mageed W.M."/>
            <person name="Lehri B."/>
            <person name="Nouioui I."/>
            <person name="Goodfellow I."/>
            <person name="Jaspars M."/>
            <person name="Karlyshev A."/>
        </authorList>
    </citation>
    <scope>NUCLEOTIDE SEQUENCE [LARGE SCALE GENOMIC DNA]</scope>
    <source>
        <strain evidence="9 10">MT1.1</strain>
    </source>
</reference>
<dbReference type="Pfam" id="PF01182">
    <property type="entry name" value="Glucosamine_iso"/>
    <property type="match status" value="1"/>
</dbReference>
<keyword evidence="7 9" id="KW-0378">Hydrolase</keyword>
<evidence type="ECO:0000259" key="8">
    <source>
        <dbReference type="Pfam" id="PF01182"/>
    </source>
</evidence>
<dbReference type="EMBL" id="QWLM01000002">
    <property type="protein sequence ID" value="RHW47542.1"/>
    <property type="molecule type" value="Genomic_DNA"/>
</dbReference>
<dbReference type="RefSeq" id="WP_118912430.1">
    <property type="nucleotide sequence ID" value="NZ_CBCRVH010000002.1"/>
</dbReference>
<dbReference type="GO" id="GO:0017057">
    <property type="term" value="F:6-phosphogluconolactonase activity"/>
    <property type="evidence" value="ECO:0007669"/>
    <property type="project" value="UniProtKB-UniRule"/>
</dbReference>
<evidence type="ECO:0000256" key="2">
    <source>
        <dbReference type="ARBA" id="ARBA00002681"/>
    </source>
</evidence>
<dbReference type="InterPro" id="IPR039104">
    <property type="entry name" value="6PGL"/>
</dbReference>
<name>A0A417ZA82_9MICO</name>
<comment type="catalytic activity">
    <reaction evidence="1 7">
        <text>6-phospho-D-glucono-1,5-lactone + H2O = 6-phospho-D-gluconate + H(+)</text>
        <dbReference type="Rhea" id="RHEA:12556"/>
        <dbReference type="ChEBI" id="CHEBI:15377"/>
        <dbReference type="ChEBI" id="CHEBI:15378"/>
        <dbReference type="ChEBI" id="CHEBI:57955"/>
        <dbReference type="ChEBI" id="CHEBI:58759"/>
        <dbReference type="EC" id="3.1.1.31"/>
    </reaction>
</comment>
<evidence type="ECO:0000256" key="6">
    <source>
        <dbReference type="ARBA" id="ARBA00020337"/>
    </source>
</evidence>
<dbReference type="GO" id="GO:0005975">
    <property type="term" value="P:carbohydrate metabolic process"/>
    <property type="evidence" value="ECO:0007669"/>
    <property type="project" value="UniProtKB-UniRule"/>
</dbReference>
<evidence type="ECO:0000256" key="1">
    <source>
        <dbReference type="ARBA" id="ARBA00000832"/>
    </source>
</evidence>
<accession>A0A417ZA82</accession>
<sequence>MSDVERRVRPDKATLADAVAERFLAVVTEAVEKRGVAHVVLTGGSMGTAFLEALGRSPNEVPWASLHLWWGDERFLPEGDGERNVTQARDALLDNLTVAPAGVHVMAASDGAAAGDVAAGASAYAAELDEAFGDALLQGEVPAFDVVMLGMGPDTHVASLFPGHEQTRADAVSVASVTNSPKPPPERITMTFPTLNSAREVWLMVAGEDKRDAVRAASGSDDRVAHPACGVHGQVATVWWLDEAAAG</sequence>
<dbReference type="GO" id="GO:0006098">
    <property type="term" value="P:pentose-phosphate shunt"/>
    <property type="evidence" value="ECO:0007669"/>
    <property type="project" value="UniProtKB-UniPathway"/>
</dbReference>
<dbReference type="NCBIfam" id="TIGR01198">
    <property type="entry name" value="pgl"/>
    <property type="match status" value="1"/>
</dbReference>
<dbReference type="PANTHER" id="PTHR11054:SF0">
    <property type="entry name" value="6-PHOSPHOGLUCONOLACTONASE"/>
    <property type="match status" value="1"/>
</dbReference>
<comment type="similarity">
    <text evidence="4 7">Belongs to the glucosamine/galactosamine-6-phosphate isomerase family. 6-phosphogluconolactonase subfamily.</text>
</comment>
<evidence type="ECO:0000256" key="4">
    <source>
        <dbReference type="ARBA" id="ARBA00010662"/>
    </source>
</evidence>
<dbReference type="AlphaFoldDB" id="A0A417ZA82"/>
<dbReference type="SUPFAM" id="SSF100950">
    <property type="entry name" value="NagB/RpiA/CoA transferase-like"/>
    <property type="match status" value="1"/>
</dbReference>
<evidence type="ECO:0000313" key="9">
    <source>
        <dbReference type="EMBL" id="RHW47542.1"/>
    </source>
</evidence>